<evidence type="ECO:0000259" key="1">
    <source>
        <dbReference type="SMART" id="SM00256"/>
    </source>
</evidence>
<sequence length="368" mass="43046">MKKLKQNVSGCSDQIPVDLLIEIFLRVSSKSIVRFRCVSKFWRSLLRRPNFTELFLTKSLARPLLLFAFQVGDGKLVFYTSLHTTNPNKRPSLDFVDRHGLICRHEQRKTQSMAMICNPITGESITLPEVRMERIDKRSYFIGYDPIKKQFKVLCMTWYYSKVHNIPQEHRVMTLGNGKHIWRKTKCCRPHYPLDNVICFNGVLYYCSGSCGLSSNSAVTMIVCFDVRSEIFSFIDKDEAMSIYYSCTLINYKGKLGVAKFTYGFHRFLELWILEDAGKHKWSKIIYEFSPLWKSIFDETSVHIIGLTGTGDIVFSAYFLSDPFYVFYYNLDSKTLTRTEIQGFEKFQNHRVYIFQEYVENVKPNLLT</sequence>
<dbReference type="Gene3D" id="1.20.1280.50">
    <property type="match status" value="1"/>
</dbReference>
<dbReference type="SMART" id="SM00256">
    <property type="entry name" value="FBOX"/>
    <property type="match status" value="1"/>
</dbReference>
<name>V4KJH1_EUTSA</name>
<dbReference type="InterPro" id="IPR017451">
    <property type="entry name" value="F-box-assoc_interact_dom"/>
</dbReference>
<dbReference type="KEGG" id="eus:EUTSA_v10012359mg"/>
<dbReference type="Gramene" id="ESQ30032">
    <property type="protein sequence ID" value="ESQ30032"/>
    <property type="gene ID" value="EUTSA_v10012359mg"/>
</dbReference>
<dbReference type="EMBL" id="KI517809">
    <property type="protein sequence ID" value="ESQ30032.1"/>
    <property type="molecule type" value="Genomic_DNA"/>
</dbReference>
<dbReference type="AlphaFoldDB" id="V4KJH1"/>
<keyword evidence="3" id="KW-1185">Reference proteome</keyword>
<dbReference type="PANTHER" id="PTHR31111:SF125">
    <property type="entry name" value="F-BOX PROTEIN CPR30-LIKE"/>
    <property type="match status" value="1"/>
</dbReference>
<organism evidence="2 3">
    <name type="scientific">Eutrema salsugineum</name>
    <name type="common">Saltwater cress</name>
    <name type="synonym">Sisymbrium salsugineum</name>
    <dbReference type="NCBI Taxonomy" id="72664"/>
    <lineage>
        <taxon>Eukaryota</taxon>
        <taxon>Viridiplantae</taxon>
        <taxon>Streptophyta</taxon>
        <taxon>Embryophyta</taxon>
        <taxon>Tracheophyta</taxon>
        <taxon>Spermatophyta</taxon>
        <taxon>Magnoliopsida</taxon>
        <taxon>eudicotyledons</taxon>
        <taxon>Gunneridae</taxon>
        <taxon>Pentapetalae</taxon>
        <taxon>rosids</taxon>
        <taxon>malvids</taxon>
        <taxon>Brassicales</taxon>
        <taxon>Brassicaceae</taxon>
        <taxon>Eutremeae</taxon>
        <taxon>Eutrema</taxon>
    </lineage>
</organism>
<dbReference type="Pfam" id="PF00646">
    <property type="entry name" value="F-box"/>
    <property type="match status" value="1"/>
</dbReference>
<gene>
    <name evidence="2" type="ORF">EUTSA_v10012359mg</name>
</gene>
<dbReference type="InterPro" id="IPR013187">
    <property type="entry name" value="F-box-assoc_dom_typ3"/>
</dbReference>
<dbReference type="NCBIfam" id="TIGR01640">
    <property type="entry name" value="F_box_assoc_1"/>
    <property type="match status" value="1"/>
</dbReference>
<dbReference type="OMA" id="SWANILR"/>
<evidence type="ECO:0000313" key="2">
    <source>
        <dbReference type="EMBL" id="ESQ30032.1"/>
    </source>
</evidence>
<feature type="domain" description="F-box" evidence="1">
    <location>
        <begin position="15"/>
        <end position="55"/>
    </location>
</feature>
<dbReference type="SUPFAM" id="SSF81383">
    <property type="entry name" value="F-box domain"/>
    <property type="match status" value="1"/>
</dbReference>
<dbReference type="PANTHER" id="PTHR31111">
    <property type="entry name" value="BNAA05G37150D PROTEIN-RELATED"/>
    <property type="match status" value="1"/>
</dbReference>
<reference evidence="2 3" key="1">
    <citation type="journal article" date="2013" name="Front. Plant Sci.">
        <title>The Reference Genome of the Halophytic Plant Eutrema salsugineum.</title>
        <authorList>
            <person name="Yang R."/>
            <person name="Jarvis D.E."/>
            <person name="Chen H."/>
            <person name="Beilstein M.A."/>
            <person name="Grimwood J."/>
            <person name="Jenkins J."/>
            <person name="Shu S."/>
            <person name="Prochnik S."/>
            <person name="Xin M."/>
            <person name="Ma C."/>
            <person name="Schmutz J."/>
            <person name="Wing R.A."/>
            <person name="Mitchell-Olds T."/>
            <person name="Schumaker K.S."/>
            <person name="Wang X."/>
        </authorList>
    </citation>
    <scope>NUCLEOTIDE SEQUENCE [LARGE SCALE GENOMIC DNA]</scope>
</reference>
<dbReference type="Pfam" id="PF08268">
    <property type="entry name" value="FBA_3"/>
    <property type="match status" value="1"/>
</dbReference>
<protein>
    <recommendedName>
        <fullName evidence="1">F-box domain-containing protein</fullName>
    </recommendedName>
</protein>
<accession>V4KJH1</accession>
<dbReference type="CDD" id="cd22157">
    <property type="entry name" value="F-box_AtFBW1-like"/>
    <property type="match status" value="1"/>
</dbReference>
<proteinExistence type="predicted"/>
<evidence type="ECO:0000313" key="3">
    <source>
        <dbReference type="Proteomes" id="UP000030689"/>
    </source>
</evidence>
<dbReference type="Proteomes" id="UP000030689">
    <property type="component" value="Unassembled WGS sequence"/>
</dbReference>
<dbReference type="InterPro" id="IPR036047">
    <property type="entry name" value="F-box-like_dom_sf"/>
</dbReference>
<dbReference type="InterPro" id="IPR001810">
    <property type="entry name" value="F-box_dom"/>
</dbReference>